<evidence type="ECO:0000256" key="5">
    <source>
        <dbReference type="RuleBase" id="RU004508"/>
    </source>
</evidence>
<dbReference type="InterPro" id="IPR020026">
    <property type="entry name" value="PseC"/>
</dbReference>
<dbReference type="AlphaFoldDB" id="A0AA48I035"/>
<dbReference type="InterPro" id="IPR015421">
    <property type="entry name" value="PyrdxlP-dep_Trfase_major"/>
</dbReference>
<dbReference type="Proteomes" id="UP001333710">
    <property type="component" value="Chromosome"/>
</dbReference>
<name>A0AA48I035_9ALTE</name>
<dbReference type="RefSeq" id="WP_338293894.1">
    <property type="nucleotide sequence ID" value="NZ_AP027272.1"/>
</dbReference>
<dbReference type="Pfam" id="PF01041">
    <property type="entry name" value="DegT_DnrJ_EryC1"/>
    <property type="match status" value="1"/>
</dbReference>
<dbReference type="PIRSF" id="PIRSF000390">
    <property type="entry name" value="PLP_StrS"/>
    <property type="match status" value="1"/>
</dbReference>
<evidence type="ECO:0000256" key="3">
    <source>
        <dbReference type="PIRSR" id="PIRSR000390-1"/>
    </source>
</evidence>
<accession>A0AA48I035</accession>
<dbReference type="InterPro" id="IPR015422">
    <property type="entry name" value="PyrdxlP-dep_Trfase_small"/>
</dbReference>
<reference evidence="6" key="1">
    <citation type="submission" date="2023-01" db="EMBL/GenBank/DDBJ databases">
        <title>Complete genome sequence of Planctobacterium marinum strain Dej080120_11.</title>
        <authorList>
            <person name="Ueki S."/>
            <person name="Maruyama F."/>
        </authorList>
    </citation>
    <scope>NUCLEOTIDE SEQUENCE</scope>
    <source>
        <strain evidence="6">Dej080120_11</strain>
    </source>
</reference>
<dbReference type="PANTHER" id="PTHR30244:SF34">
    <property type="entry name" value="DTDP-4-AMINO-4,6-DIDEOXYGALACTOSE TRANSAMINASE"/>
    <property type="match status" value="1"/>
</dbReference>
<proteinExistence type="inferred from homology"/>
<dbReference type="PANTHER" id="PTHR30244">
    <property type="entry name" value="TRANSAMINASE"/>
    <property type="match status" value="1"/>
</dbReference>
<dbReference type="GO" id="GO:0000271">
    <property type="term" value="P:polysaccharide biosynthetic process"/>
    <property type="evidence" value="ECO:0007669"/>
    <property type="project" value="TreeGrafter"/>
</dbReference>
<dbReference type="InterPro" id="IPR015424">
    <property type="entry name" value="PyrdxlP-dep_Trfase"/>
</dbReference>
<evidence type="ECO:0000256" key="2">
    <source>
        <dbReference type="ARBA" id="ARBA00037999"/>
    </source>
</evidence>
<protein>
    <submittedName>
        <fullName evidence="6">UDP-4-amino-4,6-dideoxy-N-acetyl-beta-L-altrosami ne transaminase</fullName>
    </submittedName>
</protein>
<feature type="active site" description="Proton acceptor" evidence="3">
    <location>
        <position position="188"/>
    </location>
</feature>
<evidence type="ECO:0000313" key="6">
    <source>
        <dbReference type="EMBL" id="BDX07795.1"/>
    </source>
</evidence>
<dbReference type="Gene3D" id="3.90.1150.10">
    <property type="entry name" value="Aspartate Aminotransferase, domain 1"/>
    <property type="match status" value="1"/>
</dbReference>
<dbReference type="GO" id="GO:0030170">
    <property type="term" value="F:pyridoxal phosphate binding"/>
    <property type="evidence" value="ECO:0007669"/>
    <property type="project" value="TreeGrafter"/>
</dbReference>
<comment type="similarity">
    <text evidence="2 5">Belongs to the DegT/DnrJ/EryC1 family.</text>
</comment>
<dbReference type="NCBIfam" id="TIGR03588">
    <property type="entry name" value="PseC"/>
    <property type="match status" value="1"/>
</dbReference>
<dbReference type="GO" id="GO:0008483">
    <property type="term" value="F:transaminase activity"/>
    <property type="evidence" value="ECO:0007669"/>
    <property type="project" value="TreeGrafter"/>
</dbReference>
<keyword evidence="7" id="KW-1185">Reference proteome</keyword>
<keyword evidence="1 4" id="KW-0663">Pyridoxal phosphate</keyword>
<dbReference type="InterPro" id="IPR000653">
    <property type="entry name" value="DegT/StrS_aminotransferase"/>
</dbReference>
<evidence type="ECO:0000256" key="1">
    <source>
        <dbReference type="ARBA" id="ARBA00022898"/>
    </source>
</evidence>
<feature type="modified residue" description="N6-(pyridoxal phosphate)lysine" evidence="4">
    <location>
        <position position="188"/>
    </location>
</feature>
<dbReference type="CDD" id="cd00616">
    <property type="entry name" value="AHBA_syn"/>
    <property type="match status" value="1"/>
</dbReference>
<dbReference type="SUPFAM" id="SSF53383">
    <property type="entry name" value="PLP-dependent transferases"/>
    <property type="match status" value="1"/>
</dbReference>
<dbReference type="KEGG" id="pmaw:MACH26_33160"/>
<dbReference type="Gene3D" id="3.40.640.10">
    <property type="entry name" value="Type I PLP-dependent aspartate aminotransferase-like (Major domain)"/>
    <property type="match status" value="1"/>
</dbReference>
<evidence type="ECO:0000256" key="4">
    <source>
        <dbReference type="PIRSR" id="PIRSR000390-2"/>
    </source>
</evidence>
<evidence type="ECO:0000313" key="7">
    <source>
        <dbReference type="Proteomes" id="UP001333710"/>
    </source>
</evidence>
<dbReference type="EMBL" id="AP027272">
    <property type="protein sequence ID" value="BDX07795.1"/>
    <property type="molecule type" value="Genomic_DNA"/>
</dbReference>
<sequence>MIHYGKHNVNEDDVAAVCDVLRNENLTQDHKGIEFEAALCQYTGARYCITVNSATSALHIACLALGIGENDTVWTSPNSFVASANCALYSGARVDFVDIHPISRNIDINALNTKLAEAKRSDQLPKAIIVVHFAGNSCEMKELQQLLQPLDIALIEDASHALGGTYLDKPVGNCEFSNFCVFSFHPVKSMTTGEGGALMVNCPDLAKNARLYAKHGITRTVSDYDYFTGQPWEYEQQVLGFNYRLSDIQSALGISQLNRLDSFIAKRRALVARYNQLLADLPLKLPVDNPQTESAWHLYVVELRNHEQRAVYDYMLSKGVQLNVHYIPIHLQPHYRRLGFSPGDFPVAEKYYKMALTLPLYPDLTESQQDFVVATLKEALD</sequence>
<organism evidence="6 7">
    <name type="scientific">Planctobacterium marinum</name>
    <dbReference type="NCBI Taxonomy" id="1631968"/>
    <lineage>
        <taxon>Bacteria</taxon>
        <taxon>Pseudomonadati</taxon>
        <taxon>Pseudomonadota</taxon>
        <taxon>Gammaproteobacteria</taxon>
        <taxon>Alteromonadales</taxon>
        <taxon>Alteromonadaceae</taxon>
        <taxon>Planctobacterium</taxon>
    </lineage>
</organism>
<gene>
    <name evidence="6" type="primary">rkpM</name>
    <name evidence="6" type="ORF">MACH26_33160</name>
</gene>